<gene>
    <name evidence="2" type="ORF">PC117_g3949</name>
</gene>
<comment type="caution">
    <text evidence="2">The sequence shown here is derived from an EMBL/GenBank/DDBJ whole genome shotgun (WGS) entry which is preliminary data.</text>
</comment>
<evidence type="ECO:0000256" key="1">
    <source>
        <dbReference type="SAM" id="MobiDB-lite"/>
    </source>
</evidence>
<evidence type="ECO:0000313" key="2">
    <source>
        <dbReference type="EMBL" id="KAG2951032.1"/>
    </source>
</evidence>
<protein>
    <submittedName>
        <fullName evidence="2">Uncharacterized protein</fullName>
    </submittedName>
</protein>
<dbReference type="Proteomes" id="UP000736787">
    <property type="component" value="Unassembled WGS sequence"/>
</dbReference>
<dbReference type="AlphaFoldDB" id="A0A8T1EGY6"/>
<name>A0A8T1EGY6_9STRA</name>
<organism evidence="2 3">
    <name type="scientific">Phytophthora cactorum</name>
    <dbReference type="NCBI Taxonomy" id="29920"/>
    <lineage>
        <taxon>Eukaryota</taxon>
        <taxon>Sar</taxon>
        <taxon>Stramenopiles</taxon>
        <taxon>Oomycota</taxon>
        <taxon>Peronosporomycetes</taxon>
        <taxon>Peronosporales</taxon>
        <taxon>Peronosporaceae</taxon>
        <taxon>Phytophthora</taxon>
    </lineage>
</organism>
<feature type="compositionally biased region" description="Basic and acidic residues" evidence="1">
    <location>
        <begin position="63"/>
        <end position="74"/>
    </location>
</feature>
<feature type="region of interest" description="Disordered" evidence="1">
    <location>
        <begin position="45"/>
        <end position="74"/>
    </location>
</feature>
<proteinExistence type="predicted"/>
<evidence type="ECO:0000313" key="3">
    <source>
        <dbReference type="Proteomes" id="UP000736787"/>
    </source>
</evidence>
<reference evidence="2" key="1">
    <citation type="submission" date="2018-10" db="EMBL/GenBank/DDBJ databases">
        <title>Effector identification in a new, highly contiguous assembly of the strawberry crown rot pathogen Phytophthora cactorum.</title>
        <authorList>
            <person name="Armitage A.D."/>
            <person name="Nellist C.F."/>
            <person name="Bates H."/>
            <person name="Vickerstaff R.J."/>
            <person name="Harrison R.J."/>
        </authorList>
    </citation>
    <scope>NUCLEOTIDE SEQUENCE</scope>
    <source>
        <strain evidence="2">4040</strain>
    </source>
</reference>
<accession>A0A8T1EGY6</accession>
<dbReference type="EMBL" id="RCMK01000059">
    <property type="protein sequence ID" value="KAG2951032.1"/>
    <property type="molecule type" value="Genomic_DNA"/>
</dbReference>
<sequence length="74" mass="8300">MSDSRPVSGSFLARTIPSKISVNTSDDIRLAALTRTFLGKFFRQHRHAQEPTPKQCPSTRRSPRVDRVSEMTAA</sequence>